<dbReference type="InterPro" id="IPR000700">
    <property type="entry name" value="PAS-assoc_C"/>
</dbReference>
<dbReference type="NCBIfam" id="TIGR00254">
    <property type="entry name" value="GGDEF"/>
    <property type="match status" value="1"/>
</dbReference>
<feature type="domain" description="PAC" evidence="3">
    <location>
        <begin position="240"/>
        <end position="292"/>
    </location>
</feature>
<evidence type="ECO:0000313" key="7">
    <source>
        <dbReference type="Proteomes" id="UP000006512"/>
    </source>
</evidence>
<dbReference type="GO" id="GO:0071732">
    <property type="term" value="P:cellular response to nitric oxide"/>
    <property type="evidence" value="ECO:0007669"/>
    <property type="project" value="UniProtKB-ARBA"/>
</dbReference>
<sequence length="717" mass="79976">MVRSYSMQTLQISDIADPIAPIPPGMTASCVYELFRDTPDLMVLAVADDMGQVLGLVERHTFNLKMAAEFGRALYARKAISALMDREPLMVEAETPLHDFTGAMLQDRPSELMRGFIVTNNNRYYGVGTSLAVLKAISADLQRAFHIQQEMTEDLIALGAEAQRHQGFLNMVIQNIPAMVLVKQARDQSVVLLNHAGESLLGVTAQNTIGKTSHDLFAPERAALYDSYDRQALQSDGPVLLEEERIVDGRGQERIIQLKKTVLRKPNGEADSILTLGMDLTEQKQAEAQIARLAHYDPLTGLANRTLFTQDMEKALARAARRRHGQTALHCLDLDRFKAINDSYGHLAGDELLIEVGRRLRKCVRRGDVVARMGGDEFAIIQEIERAGDAQGLASRVVEAMQVPFTLTNAQVEVGVSIGIALSPDDAQDMHNLMSRADMALYRVKSEGRNNWCFYSAEMDEKLLLRMELEHDLKQAIERDEFELHFQPLLNLKTGEIVSFEALLRWRHPKRGLVSPADFIPVAEESGLIGPIGEWVLRTACRSAAAWPQPWRIAVNISPVQFRYKSLTQLVKTTLKESGLAPRRLELEITETVILNHETHNISILNAIRGLGVRIAMDDFGTGYSSLSYLRAFPFDKIKIDQSFIRDLPHDRNALSIVRAITDMAQTLGVHITAEGVETEAQLHALEALNCHEAQGYLIGRPAPGIEAYFTAVKRYV</sequence>
<dbReference type="InterPro" id="IPR013656">
    <property type="entry name" value="PAS_4"/>
</dbReference>
<accession>F4QSQ5</accession>
<dbReference type="Pfam" id="PF00563">
    <property type="entry name" value="EAL"/>
    <property type="match status" value="1"/>
</dbReference>
<dbReference type="SMART" id="SM00091">
    <property type="entry name" value="PAS"/>
    <property type="match status" value="1"/>
</dbReference>
<dbReference type="SUPFAM" id="SSF55785">
    <property type="entry name" value="PYP-like sensor domain (PAS domain)"/>
    <property type="match status" value="1"/>
</dbReference>
<dbReference type="PANTHER" id="PTHR44757:SF2">
    <property type="entry name" value="BIOFILM ARCHITECTURE MAINTENANCE PROTEIN MBAA"/>
    <property type="match status" value="1"/>
</dbReference>
<dbReference type="AlphaFoldDB" id="F4QSQ5"/>
<dbReference type="InterPro" id="IPR000160">
    <property type="entry name" value="GGDEF_dom"/>
</dbReference>
<proteinExistence type="predicted"/>
<dbReference type="PANTHER" id="PTHR44757">
    <property type="entry name" value="DIGUANYLATE CYCLASE DGCP"/>
    <property type="match status" value="1"/>
</dbReference>
<dbReference type="eggNOG" id="COG5001">
    <property type="taxonomic scope" value="Bacteria"/>
</dbReference>
<dbReference type="PROSITE" id="PS50883">
    <property type="entry name" value="EAL"/>
    <property type="match status" value="1"/>
</dbReference>
<dbReference type="GO" id="GO:0071111">
    <property type="term" value="F:cyclic-guanylate-specific phosphodiesterase activity"/>
    <property type="evidence" value="ECO:0007669"/>
    <property type="project" value="UniProtKB-EC"/>
</dbReference>
<feature type="domain" description="GGDEF" evidence="5">
    <location>
        <begin position="325"/>
        <end position="457"/>
    </location>
</feature>
<reference evidence="7" key="1">
    <citation type="submission" date="2011-03" db="EMBL/GenBank/DDBJ databases">
        <title>Draft genome sequence of Brevundimonas diminuta.</title>
        <authorList>
            <person name="Brown P.J.B."/>
            <person name="Buechlein A."/>
            <person name="Hemmerich C."/>
            <person name="Brun Y.V."/>
        </authorList>
    </citation>
    <scope>NUCLEOTIDE SEQUENCE [LARGE SCALE GENOMIC DNA]</scope>
    <source>
        <strain evidence="7">C19</strain>
    </source>
</reference>
<dbReference type="SUPFAM" id="SSF55073">
    <property type="entry name" value="Nucleotide cyclase"/>
    <property type="match status" value="1"/>
</dbReference>
<evidence type="ECO:0000259" key="4">
    <source>
        <dbReference type="PROSITE" id="PS50883"/>
    </source>
</evidence>
<dbReference type="SMART" id="SM00267">
    <property type="entry name" value="GGDEF"/>
    <property type="match status" value="1"/>
</dbReference>
<dbReference type="PROSITE" id="PS51257">
    <property type="entry name" value="PROKAR_LIPOPROTEIN"/>
    <property type="match status" value="1"/>
</dbReference>
<evidence type="ECO:0000259" key="5">
    <source>
        <dbReference type="PROSITE" id="PS50887"/>
    </source>
</evidence>
<dbReference type="FunFam" id="3.30.70.270:FF:000001">
    <property type="entry name" value="Diguanylate cyclase domain protein"/>
    <property type="match status" value="1"/>
</dbReference>
<dbReference type="Pfam" id="PF08448">
    <property type="entry name" value="PAS_4"/>
    <property type="match status" value="1"/>
</dbReference>
<organism evidence="6 7">
    <name type="scientific">Asticcacaulis biprosthecium C19</name>
    <dbReference type="NCBI Taxonomy" id="715226"/>
    <lineage>
        <taxon>Bacteria</taxon>
        <taxon>Pseudomonadati</taxon>
        <taxon>Pseudomonadota</taxon>
        <taxon>Alphaproteobacteria</taxon>
        <taxon>Caulobacterales</taxon>
        <taxon>Caulobacteraceae</taxon>
        <taxon>Asticcacaulis</taxon>
    </lineage>
</organism>
<dbReference type="PROSITE" id="PS50112">
    <property type="entry name" value="PAS"/>
    <property type="match status" value="1"/>
</dbReference>
<dbReference type="InterPro" id="IPR043128">
    <property type="entry name" value="Rev_trsase/Diguanyl_cyclase"/>
</dbReference>
<feature type="domain" description="EAL" evidence="4">
    <location>
        <begin position="466"/>
        <end position="716"/>
    </location>
</feature>
<dbReference type="InterPro" id="IPR000014">
    <property type="entry name" value="PAS"/>
</dbReference>
<dbReference type="InterPro" id="IPR052155">
    <property type="entry name" value="Biofilm_reg_signaling"/>
</dbReference>
<evidence type="ECO:0000256" key="1">
    <source>
        <dbReference type="ARBA" id="ARBA00051114"/>
    </source>
</evidence>
<dbReference type="HOGENOM" id="CLU_000445_70_50_5"/>
<dbReference type="Gene3D" id="3.30.450.20">
    <property type="entry name" value="PAS domain"/>
    <property type="match status" value="1"/>
</dbReference>
<feature type="domain" description="PAS" evidence="2">
    <location>
        <begin position="165"/>
        <end position="236"/>
    </location>
</feature>
<name>F4QSQ5_9CAUL</name>
<dbReference type="CDD" id="cd01949">
    <property type="entry name" value="GGDEF"/>
    <property type="match status" value="1"/>
</dbReference>
<dbReference type="InterPro" id="IPR001633">
    <property type="entry name" value="EAL_dom"/>
</dbReference>
<keyword evidence="7" id="KW-1185">Reference proteome</keyword>
<evidence type="ECO:0000259" key="3">
    <source>
        <dbReference type="PROSITE" id="PS50113"/>
    </source>
</evidence>
<dbReference type="CDD" id="cd01948">
    <property type="entry name" value="EAL"/>
    <property type="match status" value="1"/>
</dbReference>
<dbReference type="CDD" id="cd04598">
    <property type="entry name" value="CBS_pair_GGDEF_EAL"/>
    <property type="match status" value="1"/>
</dbReference>
<dbReference type="Proteomes" id="UP000006512">
    <property type="component" value="Unassembled WGS sequence"/>
</dbReference>
<dbReference type="Gene3D" id="3.30.70.270">
    <property type="match status" value="1"/>
</dbReference>
<gene>
    <name evidence="6" type="ORF">ABI_41980</name>
</gene>
<dbReference type="EMBL" id="GL883080">
    <property type="protein sequence ID" value="EGF89775.1"/>
    <property type="molecule type" value="Genomic_DNA"/>
</dbReference>
<dbReference type="InterPro" id="IPR035919">
    <property type="entry name" value="EAL_sf"/>
</dbReference>
<dbReference type="Gene3D" id="3.20.20.450">
    <property type="entry name" value="EAL domain"/>
    <property type="match status" value="1"/>
</dbReference>
<dbReference type="STRING" id="715226.ABI_41980"/>
<dbReference type="SUPFAM" id="SSF54631">
    <property type="entry name" value="CBS-domain pair"/>
    <property type="match status" value="1"/>
</dbReference>
<comment type="catalytic activity">
    <reaction evidence="1">
        <text>3',3'-c-di-GMP + H2O = 5'-phosphoguanylyl(3'-&gt;5')guanosine + H(+)</text>
        <dbReference type="Rhea" id="RHEA:24902"/>
        <dbReference type="ChEBI" id="CHEBI:15377"/>
        <dbReference type="ChEBI" id="CHEBI:15378"/>
        <dbReference type="ChEBI" id="CHEBI:58754"/>
        <dbReference type="ChEBI" id="CHEBI:58805"/>
        <dbReference type="EC" id="3.1.4.52"/>
    </reaction>
    <physiologicalReaction direction="left-to-right" evidence="1">
        <dbReference type="Rhea" id="RHEA:24903"/>
    </physiologicalReaction>
</comment>
<dbReference type="InterPro" id="IPR046342">
    <property type="entry name" value="CBS_dom_sf"/>
</dbReference>
<dbReference type="PROSITE" id="PS50113">
    <property type="entry name" value="PAC"/>
    <property type="match status" value="1"/>
</dbReference>
<dbReference type="SMART" id="SM00052">
    <property type="entry name" value="EAL"/>
    <property type="match status" value="1"/>
</dbReference>
<dbReference type="PROSITE" id="PS50887">
    <property type="entry name" value="GGDEF"/>
    <property type="match status" value="1"/>
</dbReference>
<protein>
    <submittedName>
        <fullName evidence="6">Diguanylate cyclase GGDEF domain protein</fullName>
    </submittedName>
</protein>
<dbReference type="SUPFAM" id="SSF141868">
    <property type="entry name" value="EAL domain-like"/>
    <property type="match status" value="1"/>
</dbReference>
<dbReference type="NCBIfam" id="TIGR00229">
    <property type="entry name" value="sensory_box"/>
    <property type="match status" value="1"/>
</dbReference>
<evidence type="ECO:0000259" key="2">
    <source>
        <dbReference type="PROSITE" id="PS50112"/>
    </source>
</evidence>
<dbReference type="InterPro" id="IPR029787">
    <property type="entry name" value="Nucleotide_cyclase"/>
</dbReference>
<dbReference type="Pfam" id="PF00990">
    <property type="entry name" value="GGDEF"/>
    <property type="match status" value="1"/>
</dbReference>
<evidence type="ECO:0000313" key="6">
    <source>
        <dbReference type="EMBL" id="EGF89775.1"/>
    </source>
</evidence>
<dbReference type="FunFam" id="3.20.20.450:FF:000001">
    <property type="entry name" value="Cyclic di-GMP phosphodiesterase yahA"/>
    <property type="match status" value="1"/>
</dbReference>
<dbReference type="InterPro" id="IPR035965">
    <property type="entry name" value="PAS-like_dom_sf"/>
</dbReference>